<protein>
    <submittedName>
        <fullName evidence="1">Uncharacterized protein</fullName>
    </submittedName>
</protein>
<accession>A0A9X7BTM5</accession>
<organism evidence="1 2">
    <name type="scientific">Bacillus thuringiensis</name>
    <dbReference type="NCBI Taxonomy" id="1428"/>
    <lineage>
        <taxon>Bacteria</taxon>
        <taxon>Bacillati</taxon>
        <taxon>Bacillota</taxon>
        <taxon>Bacilli</taxon>
        <taxon>Bacillales</taxon>
        <taxon>Bacillaceae</taxon>
        <taxon>Bacillus</taxon>
        <taxon>Bacillus cereus group</taxon>
    </lineage>
</organism>
<gene>
    <name evidence="1" type="ORF">COK99_02005</name>
</gene>
<dbReference type="AlphaFoldDB" id="A0A9X7BTM5"/>
<sequence length="250" mass="28299">MSETGPKTEVGLQTVSEHAANLDHSSWTSNPAAVQAIEIAKRLRQTKHGMYAAIPIICKAEHCPYAESCELQQLGMAPYKEKCPMEIAAIEDLFNRYCTDMNINPQDPKQQVDALMVKELVDLDVSMLRCDKKMAITADFIIENVVGMNADNEAITRQELHPVTEYKDKLRAQKYKTLNLLNSTRKDKEGSKVHVVHDPSERAAQMLKIQKDMKILDQNEEDAEQAYYDKMKRLGNDAPVIEVEPILPNE</sequence>
<dbReference type="EMBL" id="NVDU01000003">
    <property type="protein sequence ID" value="PFV35815.1"/>
    <property type="molecule type" value="Genomic_DNA"/>
</dbReference>
<dbReference type="Proteomes" id="UP000223366">
    <property type="component" value="Unassembled WGS sequence"/>
</dbReference>
<comment type="caution">
    <text evidence="1">The sequence shown here is derived from an EMBL/GenBank/DDBJ whole genome shotgun (WGS) entry which is preliminary data.</text>
</comment>
<proteinExistence type="predicted"/>
<name>A0A9X7BTM5_BACTU</name>
<evidence type="ECO:0000313" key="2">
    <source>
        <dbReference type="Proteomes" id="UP000223366"/>
    </source>
</evidence>
<evidence type="ECO:0000313" key="1">
    <source>
        <dbReference type="EMBL" id="PFV35815.1"/>
    </source>
</evidence>
<dbReference type="RefSeq" id="WP_098205198.1">
    <property type="nucleotide sequence ID" value="NZ_NTYX01000011.1"/>
</dbReference>
<reference evidence="1 2" key="1">
    <citation type="submission" date="2017-09" db="EMBL/GenBank/DDBJ databases">
        <title>Large-scale bioinformatics analysis of Bacillus genomes uncovers conserved roles of natural products in bacterial physiology.</title>
        <authorList>
            <consortium name="Agbiome Team Llc"/>
            <person name="Bleich R.M."/>
            <person name="Grubbs K.J."/>
            <person name="Santa Maria K.C."/>
            <person name="Allen S.E."/>
            <person name="Farag S."/>
            <person name="Shank E.A."/>
            <person name="Bowers A."/>
        </authorList>
    </citation>
    <scope>NUCLEOTIDE SEQUENCE [LARGE SCALE GENOMIC DNA]</scope>
    <source>
        <strain evidence="1 2">AFS060060</strain>
    </source>
</reference>